<dbReference type="EMBL" id="SJTG01000001">
    <property type="protein sequence ID" value="TCI13673.1"/>
    <property type="molecule type" value="Genomic_DNA"/>
</dbReference>
<dbReference type="AlphaFoldDB" id="A0A4R0YW42"/>
<evidence type="ECO:0000256" key="1">
    <source>
        <dbReference type="SAM" id="MobiDB-lite"/>
    </source>
</evidence>
<accession>A0A4R0YW42</accession>
<dbReference type="RefSeq" id="WP_131406532.1">
    <property type="nucleotide sequence ID" value="NZ_SJTG01000001.1"/>
</dbReference>
<evidence type="ECO:0000313" key="2">
    <source>
        <dbReference type="EMBL" id="TCI13673.1"/>
    </source>
</evidence>
<keyword evidence="3" id="KW-1185">Reference proteome</keyword>
<gene>
    <name evidence="2" type="ORF">EZM97_10565</name>
</gene>
<sequence length="318" mass="34300">MLRIDSAHMGPAVAGKPNQGQPLTQGNRSPELTPAMIAAAWIRVEGVPRAMNGDWPELRKPHDGMPLSALVRELGAVSEHGDKDAADAWLGRIHQACQGALRSLDPSLEDASGLQGERFGSPGEHPDAPPKENDLLFMLLSMWREIKLRDAARYRELADTMRDLQVDANEAQRKARINAAIVRVFEAFAQGAVTTGISFGGAAMQIKGHGKLRQCGALDEAQAEAVRASAQKLTTHGMATMSATPLGAALGSTIAVGASEEESEAQRFDMAQRLAEQAGGQDTEKVRSSLDLLKDLYMLLKSIMDLQLESTRQFTRPA</sequence>
<feature type="region of interest" description="Disordered" evidence="1">
    <location>
        <begin position="107"/>
        <end position="130"/>
    </location>
</feature>
<feature type="region of interest" description="Disordered" evidence="1">
    <location>
        <begin position="1"/>
        <end position="30"/>
    </location>
</feature>
<proteinExistence type="predicted"/>
<name>A0A4R0YW42_9GAMM</name>
<reference evidence="2 3" key="1">
    <citation type="submission" date="2019-02" db="EMBL/GenBank/DDBJ databases">
        <title>Dyella amyloliquefaciens sp. nov., isolated from forest soil.</title>
        <authorList>
            <person name="Gao Z.-H."/>
            <person name="Qiu L.-H."/>
        </authorList>
    </citation>
    <scope>NUCLEOTIDE SEQUENCE [LARGE SCALE GENOMIC DNA]</scope>
    <source>
        <strain evidence="2 3">KACC 12747</strain>
    </source>
</reference>
<feature type="compositionally biased region" description="Polar residues" evidence="1">
    <location>
        <begin position="18"/>
        <end position="30"/>
    </location>
</feature>
<protein>
    <submittedName>
        <fullName evidence="2">Uncharacterized protein</fullName>
    </submittedName>
</protein>
<dbReference type="Proteomes" id="UP000291822">
    <property type="component" value="Unassembled WGS sequence"/>
</dbReference>
<evidence type="ECO:0000313" key="3">
    <source>
        <dbReference type="Proteomes" id="UP000291822"/>
    </source>
</evidence>
<organism evidence="2 3">
    <name type="scientific">Dyella soli</name>
    <dbReference type="NCBI Taxonomy" id="522319"/>
    <lineage>
        <taxon>Bacteria</taxon>
        <taxon>Pseudomonadati</taxon>
        <taxon>Pseudomonadota</taxon>
        <taxon>Gammaproteobacteria</taxon>
        <taxon>Lysobacterales</taxon>
        <taxon>Rhodanobacteraceae</taxon>
        <taxon>Dyella</taxon>
    </lineage>
</organism>
<comment type="caution">
    <text evidence="2">The sequence shown here is derived from an EMBL/GenBank/DDBJ whole genome shotgun (WGS) entry which is preliminary data.</text>
</comment>